<evidence type="ECO:0000256" key="1">
    <source>
        <dbReference type="PROSITE-ProRule" id="PRU00042"/>
    </source>
</evidence>
<feature type="compositionally biased region" description="Polar residues" evidence="2">
    <location>
        <begin position="380"/>
        <end position="406"/>
    </location>
</feature>
<dbReference type="RefSeq" id="XP_009216304.1">
    <property type="nucleotide sequence ID" value="XM_009218040.1"/>
</dbReference>
<gene>
    <name evidence="5" type="primary">20340755</name>
    <name evidence="4" type="ORF">GGTG_00297</name>
</gene>
<keyword evidence="6" id="KW-1185">Reference proteome</keyword>
<dbReference type="OrthoDB" id="2687452at2759"/>
<reference evidence="4" key="2">
    <citation type="submission" date="2010-07" db="EMBL/GenBank/DDBJ databases">
        <authorList>
            <consortium name="The Broad Institute Genome Sequencing Platform"/>
            <consortium name="Broad Institute Genome Sequencing Center for Infectious Disease"/>
            <person name="Ma L.-J."/>
            <person name="Dead R."/>
            <person name="Young S."/>
            <person name="Zeng Q."/>
            <person name="Koehrsen M."/>
            <person name="Alvarado L."/>
            <person name="Berlin A."/>
            <person name="Chapman S.B."/>
            <person name="Chen Z."/>
            <person name="Freedman E."/>
            <person name="Gellesch M."/>
            <person name="Goldberg J."/>
            <person name="Griggs A."/>
            <person name="Gujja S."/>
            <person name="Heilman E.R."/>
            <person name="Heiman D."/>
            <person name="Hepburn T."/>
            <person name="Howarth C."/>
            <person name="Jen D."/>
            <person name="Larson L."/>
            <person name="Mehta T."/>
            <person name="Neiman D."/>
            <person name="Pearson M."/>
            <person name="Roberts A."/>
            <person name="Saif S."/>
            <person name="Shea T."/>
            <person name="Shenoy N."/>
            <person name="Sisk P."/>
            <person name="Stolte C."/>
            <person name="Sykes S."/>
            <person name="Walk T."/>
            <person name="White J."/>
            <person name="Yandava C."/>
            <person name="Haas B."/>
            <person name="Nusbaum C."/>
            <person name="Birren B."/>
        </authorList>
    </citation>
    <scope>NUCLEOTIDE SEQUENCE</scope>
    <source>
        <strain evidence="4">R3-111a-1</strain>
    </source>
</reference>
<name>J3NGA5_GAET3</name>
<dbReference type="GO" id="GO:0008270">
    <property type="term" value="F:zinc ion binding"/>
    <property type="evidence" value="ECO:0007669"/>
    <property type="project" value="UniProtKB-KW"/>
</dbReference>
<sequence>MLQGQLQQPILDGGQWPMQPRTDRMKNSRPTIDMSMLHQEQDDMAHPERISFDPGEWSSAYAASPAPSTPIFPTKREPRDPAELLGRHEMTRTMSAISAISAMSYDSACRSSINDGPVSDMESMVDAFQNSPGGYSAYSQTHQTAYSQATSQYDPNDGHFEYSVSLCGESLDACQAVSPMDQSIYGMQSPLMPYARSTSSSQLEGSLMFIDSQQHVELPPSPAQTAEVLQSSPKEKFKCTDSGCGKSFSRQADLQRHYDHVHPAPDSIERGHACDYPKCARQAAPFRRKDHFRDHLREFHKEDLLKRSGQEPPDWFNGRNIKPSFWRCVRCLRRINTNKHNYTCPKCNIDCEPVRVEHREKHRCATVQGPLRTSKKSRPTQRATTRLAQNLASPDTLSPSAMPTTSWRGAATAPAAARNMMLFAHTSPYAEVDSPSNGIYYPEDQLSPSG</sequence>
<dbReference type="Gene3D" id="3.30.160.60">
    <property type="entry name" value="Classic Zinc Finger"/>
    <property type="match status" value="1"/>
</dbReference>
<evidence type="ECO:0000313" key="4">
    <source>
        <dbReference type="EMBL" id="EJT80295.1"/>
    </source>
</evidence>
<dbReference type="SMART" id="SM00355">
    <property type="entry name" value="ZnF_C2H2"/>
    <property type="match status" value="3"/>
</dbReference>
<reference evidence="4" key="3">
    <citation type="submission" date="2010-09" db="EMBL/GenBank/DDBJ databases">
        <title>Annotation of Gaeumannomyces graminis var. tritici R3-111a-1.</title>
        <authorList>
            <consortium name="The Broad Institute Genome Sequencing Platform"/>
            <person name="Ma L.-J."/>
            <person name="Dead R."/>
            <person name="Young S.K."/>
            <person name="Zeng Q."/>
            <person name="Gargeya S."/>
            <person name="Fitzgerald M."/>
            <person name="Haas B."/>
            <person name="Abouelleil A."/>
            <person name="Alvarado L."/>
            <person name="Arachchi H.M."/>
            <person name="Berlin A."/>
            <person name="Brown A."/>
            <person name="Chapman S.B."/>
            <person name="Chen Z."/>
            <person name="Dunbar C."/>
            <person name="Freedman E."/>
            <person name="Gearin G."/>
            <person name="Gellesch M."/>
            <person name="Goldberg J."/>
            <person name="Griggs A."/>
            <person name="Gujja S."/>
            <person name="Heiman D."/>
            <person name="Howarth C."/>
            <person name="Larson L."/>
            <person name="Lui A."/>
            <person name="MacDonald P.J.P."/>
            <person name="Mehta T."/>
            <person name="Montmayeur A."/>
            <person name="Murphy C."/>
            <person name="Neiman D."/>
            <person name="Pearson M."/>
            <person name="Priest M."/>
            <person name="Roberts A."/>
            <person name="Saif S."/>
            <person name="Shea T."/>
            <person name="Shenoy N."/>
            <person name="Sisk P."/>
            <person name="Stolte C."/>
            <person name="Sykes S."/>
            <person name="Yandava C."/>
            <person name="Wortman J."/>
            <person name="Nusbaum C."/>
            <person name="Birren B."/>
        </authorList>
    </citation>
    <scope>NUCLEOTIDE SEQUENCE</scope>
    <source>
        <strain evidence="4">R3-111a-1</strain>
    </source>
</reference>
<feature type="domain" description="C2H2-type" evidence="3">
    <location>
        <begin position="237"/>
        <end position="267"/>
    </location>
</feature>
<dbReference type="Proteomes" id="UP000006039">
    <property type="component" value="Unassembled WGS sequence"/>
</dbReference>
<dbReference type="VEuPathDB" id="FungiDB:GGTG_00297"/>
<protein>
    <recommendedName>
        <fullName evidence="3">C2H2-type domain-containing protein</fullName>
    </recommendedName>
</protein>
<feature type="region of interest" description="Disordered" evidence="2">
    <location>
        <begin position="1"/>
        <end position="23"/>
    </location>
</feature>
<dbReference type="PROSITE" id="PS50157">
    <property type="entry name" value="ZINC_FINGER_C2H2_2"/>
    <property type="match status" value="1"/>
</dbReference>
<dbReference type="HOGENOM" id="CLU_608374_0_0_1"/>
<feature type="region of interest" description="Disordered" evidence="2">
    <location>
        <begin position="429"/>
        <end position="450"/>
    </location>
</feature>
<evidence type="ECO:0000313" key="5">
    <source>
        <dbReference type="EnsemblFungi" id="EJT80295"/>
    </source>
</evidence>
<keyword evidence="1" id="KW-0863">Zinc-finger</keyword>
<accession>J3NGA5</accession>
<reference evidence="5" key="5">
    <citation type="submission" date="2018-04" db="UniProtKB">
        <authorList>
            <consortium name="EnsemblFungi"/>
        </authorList>
    </citation>
    <scope>IDENTIFICATION</scope>
    <source>
        <strain evidence="5">R3-111a-1</strain>
    </source>
</reference>
<feature type="region of interest" description="Disordered" evidence="2">
    <location>
        <begin position="370"/>
        <end position="406"/>
    </location>
</feature>
<proteinExistence type="predicted"/>
<dbReference type="GeneID" id="20340755"/>
<reference evidence="6" key="1">
    <citation type="submission" date="2010-07" db="EMBL/GenBank/DDBJ databases">
        <title>The genome sequence of Gaeumannomyces graminis var. tritici strain R3-111a-1.</title>
        <authorList>
            <consortium name="The Broad Institute Genome Sequencing Platform"/>
            <person name="Ma L.-J."/>
            <person name="Dead R."/>
            <person name="Young S."/>
            <person name="Zeng Q."/>
            <person name="Koehrsen M."/>
            <person name="Alvarado L."/>
            <person name="Berlin A."/>
            <person name="Chapman S.B."/>
            <person name="Chen Z."/>
            <person name="Freedman E."/>
            <person name="Gellesch M."/>
            <person name="Goldberg J."/>
            <person name="Griggs A."/>
            <person name="Gujja S."/>
            <person name="Heilman E.R."/>
            <person name="Heiman D."/>
            <person name="Hepburn T."/>
            <person name="Howarth C."/>
            <person name="Jen D."/>
            <person name="Larson L."/>
            <person name="Mehta T."/>
            <person name="Neiman D."/>
            <person name="Pearson M."/>
            <person name="Roberts A."/>
            <person name="Saif S."/>
            <person name="Shea T."/>
            <person name="Shenoy N."/>
            <person name="Sisk P."/>
            <person name="Stolte C."/>
            <person name="Sykes S."/>
            <person name="Walk T."/>
            <person name="White J."/>
            <person name="Yandava C."/>
            <person name="Haas B."/>
            <person name="Nusbaum C."/>
            <person name="Birren B."/>
        </authorList>
    </citation>
    <scope>NUCLEOTIDE SEQUENCE [LARGE SCALE GENOMIC DNA]</scope>
    <source>
        <strain evidence="6">R3-111a-1</strain>
    </source>
</reference>
<dbReference type="InterPro" id="IPR036236">
    <property type="entry name" value="Znf_C2H2_sf"/>
</dbReference>
<organism evidence="4">
    <name type="scientific">Gaeumannomyces tritici (strain R3-111a-1)</name>
    <name type="common">Wheat and barley take-all root rot fungus</name>
    <name type="synonym">Gaeumannomyces graminis var. tritici</name>
    <dbReference type="NCBI Taxonomy" id="644352"/>
    <lineage>
        <taxon>Eukaryota</taxon>
        <taxon>Fungi</taxon>
        <taxon>Dikarya</taxon>
        <taxon>Ascomycota</taxon>
        <taxon>Pezizomycotina</taxon>
        <taxon>Sordariomycetes</taxon>
        <taxon>Sordariomycetidae</taxon>
        <taxon>Magnaporthales</taxon>
        <taxon>Magnaporthaceae</taxon>
        <taxon>Gaeumannomyces</taxon>
    </lineage>
</organism>
<dbReference type="PROSITE" id="PS00028">
    <property type="entry name" value="ZINC_FINGER_C2H2_1"/>
    <property type="match status" value="1"/>
</dbReference>
<dbReference type="EnsemblFungi" id="EJT80295">
    <property type="protein sequence ID" value="EJT80295"/>
    <property type="gene ID" value="GGTG_00297"/>
</dbReference>
<evidence type="ECO:0000259" key="3">
    <source>
        <dbReference type="PROSITE" id="PS50157"/>
    </source>
</evidence>
<keyword evidence="1" id="KW-0862">Zinc</keyword>
<dbReference type="SUPFAM" id="SSF57667">
    <property type="entry name" value="beta-beta-alpha zinc fingers"/>
    <property type="match status" value="1"/>
</dbReference>
<dbReference type="eggNOG" id="ENOG502SXT7">
    <property type="taxonomic scope" value="Eukaryota"/>
</dbReference>
<dbReference type="InterPro" id="IPR013087">
    <property type="entry name" value="Znf_C2H2_type"/>
</dbReference>
<dbReference type="AlphaFoldDB" id="J3NGA5"/>
<dbReference type="EMBL" id="GL385395">
    <property type="protein sequence ID" value="EJT80295.1"/>
    <property type="molecule type" value="Genomic_DNA"/>
</dbReference>
<keyword evidence="1" id="KW-0479">Metal-binding</keyword>
<reference evidence="5" key="4">
    <citation type="journal article" date="2015" name="G3 (Bethesda)">
        <title>Genome sequences of three phytopathogenic species of the Magnaporthaceae family of fungi.</title>
        <authorList>
            <person name="Okagaki L.H."/>
            <person name="Nunes C.C."/>
            <person name="Sailsbery J."/>
            <person name="Clay B."/>
            <person name="Brown D."/>
            <person name="John T."/>
            <person name="Oh Y."/>
            <person name="Young N."/>
            <person name="Fitzgerald M."/>
            <person name="Haas B.J."/>
            <person name="Zeng Q."/>
            <person name="Young S."/>
            <person name="Adiconis X."/>
            <person name="Fan L."/>
            <person name="Levin J.Z."/>
            <person name="Mitchell T.K."/>
            <person name="Okubara P.A."/>
            <person name="Farman M.L."/>
            <person name="Kohn L.M."/>
            <person name="Birren B."/>
            <person name="Ma L.-J."/>
            <person name="Dean R.A."/>
        </authorList>
    </citation>
    <scope>NUCLEOTIDE SEQUENCE</scope>
    <source>
        <strain evidence="5">R3-111a-1</strain>
    </source>
</reference>
<evidence type="ECO:0000313" key="6">
    <source>
        <dbReference type="Proteomes" id="UP000006039"/>
    </source>
</evidence>
<evidence type="ECO:0000256" key="2">
    <source>
        <dbReference type="SAM" id="MobiDB-lite"/>
    </source>
</evidence>